<dbReference type="Proteomes" id="UP000294813">
    <property type="component" value="Unassembled WGS sequence"/>
</dbReference>
<dbReference type="EMBL" id="SLXT01000001">
    <property type="protein sequence ID" value="TCP68880.1"/>
    <property type="molecule type" value="Genomic_DNA"/>
</dbReference>
<organism evidence="1 2">
    <name type="scientific">Heliophilum fasciatum</name>
    <dbReference type="NCBI Taxonomy" id="35700"/>
    <lineage>
        <taxon>Bacteria</taxon>
        <taxon>Bacillati</taxon>
        <taxon>Bacillota</taxon>
        <taxon>Clostridia</taxon>
        <taxon>Eubacteriales</taxon>
        <taxon>Heliobacteriaceae</taxon>
        <taxon>Heliophilum</taxon>
    </lineage>
</organism>
<evidence type="ECO:0000313" key="2">
    <source>
        <dbReference type="Proteomes" id="UP000294813"/>
    </source>
</evidence>
<gene>
    <name evidence="1" type="ORF">EDD73_10141</name>
</gene>
<sequence>MELFFNDLSATYMGVAEGPEEPVELAGREVMDQMLDVCRAAIAQGAERVLRTRESLFALEIMPGYSLVRWLNDAHVEKEKKQLFKALIGKGTFLQALDHDQGCVEFNFDGQEALALGAAYLFGGLAVSLPAHERWHMHEVLLKMMALRDDEELEEEEVLVPHATSLAHLQEHRQWMEKERKPLITSGEELWQRRKALFPALRFCPRVQDQLAACDPAVLQPIYKRLDALNQAFQNAAERDTASALPLTLIGSKVTPETAETLQRYEQEHTFLDPDGEWRLFSWHVRLTPGKWRIFFADDPERQGAIIGHIGEKLPTVRYPK</sequence>
<reference evidence="1 2" key="1">
    <citation type="submission" date="2019-03" db="EMBL/GenBank/DDBJ databases">
        <title>Genomic Encyclopedia of Type Strains, Phase IV (KMG-IV): sequencing the most valuable type-strain genomes for metagenomic binning, comparative biology and taxonomic classification.</title>
        <authorList>
            <person name="Goeker M."/>
        </authorList>
    </citation>
    <scope>NUCLEOTIDE SEQUENCE [LARGE SCALE GENOMIC DNA]</scope>
    <source>
        <strain evidence="1 2">DSM 11170</strain>
    </source>
</reference>
<comment type="caution">
    <text evidence="1">The sequence shown here is derived from an EMBL/GenBank/DDBJ whole genome shotgun (WGS) entry which is preliminary data.</text>
</comment>
<name>A0A4R2RWN9_9FIRM</name>
<dbReference type="AlphaFoldDB" id="A0A4R2RWN9"/>
<accession>A0A4R2RWN9</accession>
<dbReference type="RefSeq" id="WP_131917629.1">
    <property type="nucleotide sequence ID" value="NZ_JAOQNU010000001.1"/>
</dbReference>
<evidence type="ECO:0000313" key="1">
    <source>
        <dbReference type="EMBL" id="TCP68880.1"/>
    </source>
</evidence>
<protein>
    <submittedName>
        <fullName evidence="1">Uncharacterized protein</fullName>
    </submittedName>
</protein>
<proteinExistence type="predicted"/>
<keyword evidence="2" id="KW-1185">Reference proteome</keyword>
<dbReference type="OrthoDB" id="9811413at2"/>